<gene>
    <name evidence="2" type="ORF">GMRT_24390</name>
</gene>
<keyword evidence="3" id="KW-1185">Reference proteome</keyword>
<sequence length="665" mass="66230">MVKGGGKARTAPAPAACSPAIANCGTDKCLKFGSTQVCTECDAGNVPINGNCAAVDDTTKAACKKDASTELEDSATKCGNCGNGFVLFQGGCYEAKAGSPVCTATDATDTFKCTTCGDGLFPNAAATATTDACSLCDSTCKTCSTSATHCDSCDEGYYFDSNTCTACTDTNCKTCSSSACSECKSGYYLDSTDKSCKACSSGCKTCTASSCSVCLDGFVIASSACLSCSTAPGGVGNCQTCTTKDGGVQCTACGNDALTVKRGTEIIGCLQHDGVQDCEKYAAFGTKVVCSQCKTGKYPVDEACTESAAPCTEKSGGACTKCADTHFLFKGGCYTTATYSDQCSSASGGLCTKPGDGLYLNGTSLLSCLEDGGLQGVVTCALLGGRAVATKCGTNDVPINGRCEKATGYAGVCTASSGVCSGCKGGFMPASGGCYSPRNSDAFGLCADGKTFLIGESLVCSECPTGSVPINGTCTALPSSRLGESNCVPNGGRTACSGCNDSNGKYFLLNGGCYSTDDTLGQKVCTTADNNGGCTTPTSNSGFYKDGSKGLVPCSNGCNDCGTDGKTCTGGCVFGHYSDSNSCKDCSTVIDNCVGCTGATVCTLCANGQAPTGTPSVCAPDSVSGSSSSSSGLSGGAIAGIVIAVLLVLGGLGGFLGWWFGCRGK</sequence>
<keyword evidence="1" id="KW-1133">Transmembrane helix</keyword>
<dbReference type="InterPro" id="IPR009030">
    <property type="entry name" value="Growth_fac_rcpt_cys_sf"/>
</dbReference>
<dbReference type="EMBL" id="VDLU01000004">
    <property type="protein sequence ID" value="TNJ27367.1"/>
    <property type="molecule type" value="Genomic_DNA"/>
</dbReference>
<dbReference type="Pfam" id="PF03302">
    <property type="entry name" value="VSP"/>
    <property type="match status" value="3"/>
</dbReference>
<dbReference type="SUPFAM" id="SSF57184">
    <property type="entry name" value="Growth factor receptor domain"/>
    <property type="match status" value="2"/>
</dbReference>
<dbReference type="Proteomes" id="UP000315496">
    <property type="component" value="Chromosome 4"/>
</dbReference>
<proteinExistence type="predicted"/>
<feature type="transmembrane region" description="Helical" evidence="1">
    <location>
        <begin position="637"/>
        <end position="660"/>
    </location>
</feature>
<keyword evidence="1" id="KW-0812">Transmembrane</keyword>
<accession>A0A4Z1T2T1</accession>
<dbReference type="OrthoDB" id="26624at2759"/>
<dbReference type="PANTHER" id="PTHR23275:SF100">
    <property type="entry name" value="EGF-LIKE DOMAIN-CONTAINING PROTEIN"/>
    <property type="match status" value="1"/>
</dbReference>
<dbReference type="VEuPathDB" id="GiardiaDB:GMRT_24390"/>
<dbReference type="InterPro" id="IPR006212">
    <property type="entry name" value="Furin_repeat"/>
</dbReference>
<organism evidence="2 3">
    <name type="scientific">Giardia muris</name>
    <dbReference type="NCBI Taxonomy" id="5742"/>
    <lineage>
        <taxon>Eukaryota</taxon>
        <taxon>Metamonada</taxon>
        <taxon>Diplomonadida</taxon>
        <taxon>Hexamitidae</taxon>
        <taxon>Giardiinae</taxon>
        <taxon>Giardia</taxon>
    </lineage>
</organism>
<dbReference type="InterPro" id="IPR052798">
    <property type="entry name" value="Giardia_VSA"/>
</dbReference>
<keyword evidence="1" id="KW-0472">Membrane</keyword>
<evidence type="ECO:0000256" key="1">
    <source>
        <dbReference type="SAM" id="Phobius"/>
    </source>
</evidence>
<comment type="caution">
    <text evidence="2">The sequence shown here is derived from an EMBL/GenBank/DDBJ whole genome shotgun (WGS) entry which is preliminary data.</text>
</comment>
<dbReference type="InterPro" id="IPR005127">
    <property type="entry name" value="Giardia_VSP"/>
</dbReference>
<dbReference type="AlphaFoldDB" id="A0A4Z1T2T1"/>
<name>A0A4Z1T2T1_GIAMU</name>
<evidence type="ECO:0000313" key="2">
    <source>
        <dbReference type="EMBL" id="TNJ27367.1"/>
    </source>
</evidence>
<protein>
    <submittedName>
        <fullName evidence="2">PVSP</fullName>
    </submittedName>
</protein>
<dbReference type="SMART" id="SM00261">
    <property type="entry name" value="FU"/>
    <property type="match status" value="3"/>
</dbReference>
<reference evidence="2 3" key="1">
    <citation type="submission" date="2019-05" db="EMBL/GenBank/DDBJ databases">
        <title>The compact genome of Giardia muris reveals important steps in the evolution of intestinal protozoan parasites.</title>
        <authorList>
            <person name="Xu F."/>
            <person name="Jimenez-Gonzalez A."/>
            <person name="Einarsson E."/>
            <person name="Astvaldsson A."/>
            <person name="Peirasmaki D."/>
            <person name="Eckmann L."/>
            <person name="Andersson J.O."/>
            <person name="Svard S.G."/>
            <person name="Jerlstrom-Hultqvist J."/>
        </authorList>
    </citation>
    <scope>NUCLEOTIDE SEQUENCE [LARGE SCALE GENOMIC DNA]</scope>
    <source>
        <strain evidence="2 3">Roberts-Thomson</strain>
    </source>
</reference>
<dbReference type="PANTHER" id="PTHR23275">
    <property type="entry name" value="CABRIOLET.-RELATED"/>
    <property type="match status" value="1"/>
</dbReference>
<evidence type="ECO:0000313" key="3">
    <source>
        <dbReference type="Proteomes" id="UP000315496"/>
    </source>
</evidence>